<reference evidence="2" key="1">
    <citation type="journal article" date="1992" name="J. Biol. Chem.">
        <title>Functional interactions between proteins of the phosphoenolpyruvate:sugar phosphotransferase systems of Bacillus subtilis and Escherichia coli.</title>
        <authorList>
            <person name="Reizer J."/>
            <person name="Sutrina S.L."/>
            <person name="Wu L.F."/>
            <person name="Deutscher J."/>
            <person name="Reddy P."/>
            <person name="Saier M.H. Jr"/>
        </authorList>
    </citation>
    <scope>NUCLEOTIDE SEQUENCE</scope>
</reference>
<feature type="transmembrane region" description="Helical" evidence="1">
    <location>
        <begin position="12"/>
        <end position="31"/>
    </location>
</feature>
<keyword evidence="1" id="KW-0812">Transmembrane</keyword>
<keyword evidence="1" id="KW-0472">Membrane</keyword>
<feature type="transmembrane region" description="Helical" evidence="1">
    <location>
        <begin position="37"/>
        <end position="57"/>
    </location>
</feature>
<protein>
    <submittedName>
        <fullName evidence="2">Enzyme I (ptsI)</fullName>
    </submittedName>
</protein>
<feature type="non-terminal residue" evidence="2">
    <location>
        <position position="1"/>
    </location>
</feature>
<evidence type="ECO:0000256" key="1">
    <source>
        <dbReference type="SAM" id="Phobius"/>
    </source>
</evidence>
<sequence>INIKQFFVKRFSFFIACKHSIVLCEWMIGFINKQGKLAFMVWMVHNFGFLYVGYIGGVRISVDHINSISCVKLV</sequence>
<dbReference type="AlphaFoldDB" id="Q45656"/>
<name>Q45656_BACIU</name>
<proteinExistence type="predicted"/>
<organism evidence="2">
    <name type="scientific">Bacillus subtilis</name>
    <dbReference type="NCBI Taxonomy" id="1423"/>
    <lineage>
        <taxon>Bacteria</taxon>
        <taxon>Bacillati</taxon>
        <taxon>Bacillota</taxon>
        <taxon>Bacilli</taxon>
        <taxon>Bacillales</taxon>
        <taxon>Bacillaceae</taxon>
        <taxon>Bacillus</taxon>
    </lineage>
</organism>
<keyword evidence="1" id="KW-1133">Transmembrane helix</keyword>
<reference evidence="2" key="2">
    <citation type="journal article" date="1993" name="Protein Sci.">
        <title>Sequence analyses and evolutionary relationships among the energy-coupling proteins Enzyme I and HPr of the bacterial phosphoenolpyruvate: sugar phosphotransferase system.</title>
        <authorList>
            <person name="Reizer J."/>
            <person name="Hoischen C."/>
            <person name="Reizer A."/>
            <person name="Pham T.N."/>
            <person name="Saier M.H. Jr."/>
        </authorList>
    </citation>
    <scope>NUCLEOTIDE SEQUENCE</scope>
</reference>
<reference evidence="2" key="3">
    <citation type="submission" date="1997-03" db="EMBL/GenBank/DDBJ databases">
        <authorList>
            <person name="Reizer J."/>
        </authorList>
    </citation>
    <scope>NUCLEOTIDE SEQUENCE</scope>
</reference>
<accession>Q45656</accession>
<dbReference type="EMBL" id="M98359">
    <property type="protein sequence ID" value="AAB52376.1"/>
    <property type="molecule type" value="Genomic_DNA"/>
</dbReference>
<evidence type="ECO:0000313" key="2">
    <source>
        <dbReference type="EMBL" id="AAB52376.1"/>
    </source>
</evidence>